<gene>
    <name evidence="1" type="ORF">phiA829_174</name>
</gene>
<dbReference type="EMBL" id="KY914485">
    <property type="protein sequence ID" value="ARK07994.1"/>
    <property type="molecule type" value="Genomic_DNA"/>
</dbReference>
<name>A0A1W6DYK1_9CAUD</name>
<dbReference type="Gene3D" id="1.20.272.50">
    <property type="entry name" value="Bacteriophage clamp loader A subunit, A' domain"/>
    <property type="match status" value="1"/>
</dbReference>
<accession>A0A1W6DYK1</accession>
<sequence length="145" mass="16609">MVEEEKAPGLFDFIESVTNHKHDLMVSEASEKAYDPFMVNRALAMGKDTVLLASIMNMKPNLDKFAQYQFYLVSIPKKKRYNKWAKKTPVSPDIEVIARHFNVNMTVAGTYRKLINEEQMERIREVVKGGGAEKKQTNKGKKNAK</sequence>
<keyword evidence="2" id="KW-1185">Reference proteome</keyword>
<reference evidence="1 2" key="1">
    <citation type="submission" date="2017-04" db="EMBL/GenBank/DDBJ databases">
        <title>Complete genome sequence and characterization of temperature-dependent bacteriophage phiA8-29 infecting Aeromonas.</title>
        <authorList>
            <person name="He Y."/>
            <person name="Yang H."/>
        </authorList>
    </citation>
    <scope>NUCLEOTIDE SEQUENCE [LARGE SCALE GENOMIC DNA]</scope>
</reference>
<dbReference type="Proteomes" id="UP000221506">
    <property type="component" value="Segment"/>
</dbReference>
<dbReference type="GO" id="GO:0006260">
    <property type="term" value="P:DNA replication"/>
    <property type="evidence" value="ECO:0007669"/>
    <property type="project" value="InterPro"/>
</dbReference>
<evidence type="ECO:0000313" key="2">
    <source>
        <dbReference type="Proteomes" id="UP000221506"/>
    </source>
</evidence>
<dbReference type="InterPro" id="IPR031868">
    <property type="entry name" value="Phage_clamp_gp62"/>
</dbReference>
<dbReference type="Pfam" id="PF16790">
    <property type="entry name" value="Phage_clamp_A"/>
    <property type="match status" value="1"/>
</dbReference>
<organism evidence="1 2">
    <name type="scientific">Aeromonas phage phiA8-29</name>
    <dbReference type="NCBI Taxonomy" id="1978922"/>
    <lineage>
        <taxon>Viruses</taxon>
        <taxon>Duplodnaviria</taxon>
        <taxon>Heunggongvirae</taxon>
        <taxon>Uroviricota</taxon>
        <taxon>Caudoviricetes</taxon>
        <taxon>Pantevenvirales</taxon>
        <taxon>Ackermannviridae</taxon>
        <taxon>Tedavirus</taxon>
        <taxon>Tedavirus A829</taxon>
    </lineage>
</organism>
<proteinExistence type="predicted"/>
<dbReference type="GO" id="GO:0003677">
    <property type="term" value="F:DNA binding"/>
    <property type="evidence" value="ECO:0007669"/>
    <property type="project" value="InterPro"/>
</dbReference>
<protein>
    <submittedName>
        <fullName evidence="1">Putative clamp loader small subunit</fullName>
    </submittedName>
</protein>
<evidence type="ECO:0000313" key="1">
    <source>
        <dbReference type="EMBL" id="ARK07994.1"/>
    </source>
</evidence>